<evidence type="ECO:0000313" key="2">
    <source>
        <dbReference type="EMBL" id="MBI1493666.1"/>
    </source>
</evidence>
<dbReference type="PROSITE" id="PS50005">
    <property type="entry name" value="TPR"/>
    <property type="match status" value="2"/>
</dbReference>
<feature type="repeat" description="TPR" evidence="1">
    <location>
        <begin position="395"/>
        <end position="428"/>
    </location>
</feature>
<dbReference type="SUPFAM" id="SSF48452">
    <property type="entry name" value="TPR-like"/>
    <property type="match status" value="2"/>
</dbReference>
<dbReference type="AlphaFoldDB" id="A0A8J7IMX4"/>
<dbReference type="RefSeq" id="WP_228848493.1">
    <property type="nucleotide sequence ID" value="NZ_JADCKQ010000005.1"/>
</dbReference>
<name>A0A8J7IMX4_9RHOB</name>
<dbReference type="EMBL" id="JADCKQ010000005">
    <property type="protein sequence ID" value="MBI1493666.1"/>
    <property type="molecule type" value="Genomic_DNA"/>
</dbReference>
<keyword evidence="1" id="KW-0802">TPR repeat</keyword>
<gene>
    <name evidence="2" type="ORF">H1D41_08485</name>
</gene>
<dbReference type="PANTHER" id="PTHR12558:SF13">
    <property type="entry name" value="CELL DIVISION CYCLE PROTEIN 27 HOMOLOG"/>
    <property type="match status" value="1"/>
</dbReference>
<accession>A0A8J7IMX4</accession>
<evidence type="ECO:0000313" key="3">
    <source>
        <dbReference type="Proteomes" id="UP000640583"/>
    </source>
</evidence>
<dbReference type="Gene3D" id="1.25.40.10">
    <property type="entry name" value="Tetratricopeptide repeat domain"/>
    <property type="match status" value="2"/>
</dbReference>
<dbReference type="InterPro" id="IPR011990">
    <property type="entry name" value="TPR-like_helical_dom_sf"/>
</dbReference>
<dbReference type="Pfam" id="PF13432">
    <property type="entry name" value="TPR_16"/>
    <property type="match status" value="3"/>
</dbReference>
<keyword evidence="3" id="KW-1185">Reference proteome</keyword>
<evidence type="ECO:0000256" key="1">
    <source>
        <dbReference type="PROSITE-ProRule" id="PRU00339"/>
    </source>
</evidence>
<comment type="caution">
    <text evidence="2">The sequence shown here is derived from an EMBL/GenBank/DDBJ whole genome shotgun (WGS) entry which is preliminary data.</text>
</comment>
<protein>
    <submittedName>
        <fullName evidence="2">Tetratricopeptide repeat protein</fullName>
    </submittedName>
</protein>
<reference evidence="2" key="1">
    <citation type="submission" date="2020-10" db="EMBL/GenBank/DDBJ databases">
        <title>Paenihalocynthiibacter styelae gen. nov., sp. nov., isolated from stalked sea squirt Styela clava.</title>
        <authorList>
            <person name="Kim Y.-O."/>
            <person name="Yoon J.-H."/>
        </authorList>
    </citation>
    <scope>NUCLEOTIDE SEQUENCE</scope>
    <source>
        <strain evidence="2">MYP1-1</strain>
    </source>
</reference>
<dbReference type="SMART" id="SM00028">
    <property type="entry name" value="TPR"/>
    <property type="match status" value="5"/>
</dbReference>
<sequence length="569" mass="61715">MFRTLIAALFASTVILPTAGQTEGLAGAYLAARQASFYSDYAQAADWYSRALIQDPQNPVLQENALTAWVGLADFEQAIAISQVMRGAGFDTQQTSILTVADLGAQQEFETLLETYQGAVNIGPLVDGLVTSWALVGAGQMSAALEGFDAVSEDESTRAFGLYHKALALAQVGDYEGADGILSGRYSGAIPATVNGILTHVEVLSQLERNADALELLQSIFGHSTDPVITQMTATLEAGDTLPLSVATSASEGLAEVFFSVAGVLESEAAPAYALLFSRTAEHLNPRSVPAMLLSASLLEKLEQYDLANTTYDRVPRSHPSFHEAEIGRAEALRQSGKDDAAIEALRQLAETRFDLPVAHSALGDALRSMERFEEASAAYDNAIALFGDPEPGHWGAYYTRGITLERQDRWEEAEADFRFALELSPGQPFVLNYLGYSLVEKRENLDEALAMIEQAVEARPDDGYITDSLGWVLYRLGRYDEAVGHMERAAELEPVDPVVSDHLGDVLWAVGRQREAVFQWKRALSFVNPDEVHPEADPERIRRKLDVGLDVVLEEEGADPLAVAGSGD</sequence>
<dbReference type="Proteomes" id="UP000640583">
    <property type="component" value="Unassembled WGS sequence"/>
</dbReference>
<dbReference type="PANTHER" id="PTHR12558">
    <property type="entry name" value="CELL DIVISION CYCLE 16,23,27"/>
    <property type="match status" value="1"/>
</dbReference>
<dbReference type="InterPro" id="IPR019734">
    <property type="entry name" value="TPR_rpt"/>
</dbReference>
<proteinExistence type="predicted"/>
<organism evidence="2 3">
    <name type="scientific">Halocynthiibacter styelae</name>
    <dbReference type="NCBI Taxonomy" id="2761955"/>
    <lineage>
        <taxon>Bacteria</taxon>
        <taxon>Pseudomonadati</taxon>
        <taxon>Pseudomonadota</taxon>
        <taxon>Alphaproteobacteria</taxon>
        <taxon>Rhodobacterales</taxon>
        <taxon>Paracoccaceae</taxon>
        <taxon>Halocynthiibacter</taxon>
    </lineage>
</organism>
<feature type="repeat" description="TPR" evidence="1">
    <location>
        <begin position="464"/>
        <end position="497"/>
    </location>
</feature>